<evidence type="ECO:0000256" key="3">
    <source>
        <dbReference type="ARBA" id="ARBA00022806"/>
    </source>
</evidence>
<dbReference type="InterPro" id="IPR027417">
    <property type="entry name" value="P-loop_NTPase"/>
</dbReference>
<sequence>MFLVYKYVIYLIIIIMASYTEEQIKYIEYNKKTNTKLLACAGSGKTRCIIARIMYLIENNVFTKDEILVLSFSRFTRDDFIDKINKISKKNIILKSSIKTIDSFAKSVIDVNGTIDVSLLSYKFMKYLENKDINLLKENKTLSSIKIVFVDEAQDLNEIQNNIFMYMFNRLNIIVNMIGDPNQNIFQFRKSSDKYLKEFDASTFILTKNFRSYDNIIDFSKYLRPFQEHKIDSHKGSNDCIPNMYFYKNDEYLEKSIIDILNNASENGIDLSEFAILSPTRGHMRNKGKSHGLCFVSNFLHRNNIKFKQFYEESNDGNYDGDGIKYSVTKGYVNLLTYMGSKGLEWNYVILIDADSCLINKNIFNENKHIEDRYLLYVACSRAIENMYIFSRCNFYNNELTFETNLWFKDVPKQYYILDTNYEDKFSFQNIKNRNNIEENNCLSKILDSIDYNILNKLSELIENRFVKQVDIYETDYSYIEKKSAPFLSKFLELLFYSLCNIKNSKKQLNIMNIENILCGDKYKIITNVSRELTEWYYINRYTDWLKLIVPDNLKQELNMTFDKTIPFKSHIILTNDYLKTYVTENNKWIKDVYDRYCFNKDYYKMIEIVFDITIIDMSIETQHYYHITQRGKKYKHILTNYKELFNELIVYVKNNTHNFIITNKIIKEKNISTKINIMDNTNIWNIKCTNTISLKHILHSLITSFLVSNKVCDIYFINLIKGEEITYSIDINEKVMLDLISTIV</sequence>
<accession>A0A6C0BDV6</accession>
<dbReference type="GO" id="GO:0043138">
    <property type="term" value="F:3'-5' DNA helicase activity"/>
    <property type="evidence" value="ECO:0007669"/>
    <property type="project" value="TreeGrafter"/>
</dbReference>
<dbReference type="GO" id="GO:0005634">
    <property type="term" value="C:nucleus"/>
    <property type="evidence" value="ECO:0007669"/>
    <property type="project" value="TreeGrafter"/>
</dbReference>
<keyword evidence="3" id="KW-0347">Helicase</keyword>
<protein>
    <recommendedName>
        <fullName evidence="5">UvrD-like helicase ATP-binding domain-containing protein</fullName>
    </recommendedName>
</protein>
<evidence type="ECO:0000313" key="6">
    <source>
        <dbReference type="EMBL" id="QHS90457.1"/>
    </source>
</evidence>
<dbReference type="PANTHER" id="PTHR11070:SF46">
    <property type="entry name" value="ATP-DEPENDENT DNA HELICASE HMI1, MITOCHONDRIAL"/>
    <property type="match status" value="1"/>
</dbReference>
<proteinExistence type="predicted"/>
<evidence type="ECO:0000259" key="5">
    <source>
        <dbReference type="Pfam" id="PF00580"/>
    </source>
</evidence>
<dbReference type="PANTHER" id="PTHR11070">
    <property type="entry name" value="UVRD / RECB / PCRA DNA HELICASE FAMILY MEMBER"/>
    <property type="match status" value="1"/>
</dbReference>
<evidence type="ECO:0000256" key="4">
    <source>
        <dbReference type="ARBA" id="ARBA00022840"/>
    </source>
</evidence>
<keyword evidence="4" id="KW-0067">ATP-binding</keyword>
<dbReference type="GO" id="GO:0000725">
    <property type="term" value="P:recombinational repair"/>
    <property type="evidence" value="ECO:0007669"/>
    <property type="project" value="TreeGrafter"/>
</dbReference>
<keyword evidence="1" id="KW-0547">Nucleotide-binding</keyword>
<evidence type="ECO:0000256" key="1">
    <source>
        <dbReference type="ARBA" id="ARBA00022741"/>
    </source>
</evidence>
<dbReference type="GO" id="GO:0005524">
    <property type="term" value="F:ATP binding"/>
    <property type="evidence" value="ECO:0007669"/>
    <property type="project" value="UniProtKB-KW"/>
</dbReference>
<dbReference type="InterPro" id="IPR000212">
    <property type="entry name" value="DNA_helicase_UvrD/REP"/>
</dbReference>
<evidence type="ECO:0000256" key="2">
    <source>
        <dbReference type="ARBA" id="ARBA00022801"/>
    </source>
</evidence>
<dbReference type="AlphaFoldDB" id="A0A6C0BDV6"/>
<dbReference type="Gene3D" id="3.40.50.300">
    <property type="entry name" value="P-loop containing nucleotide triphosphate hydrolases"/>
    <property type="match status" value="2"/>
</dbReference>
<dbReference type="GO" id="GO:0003677">
    <property type="term" value="F:DNA binding"/>
    <property type="evidence" value="ECO:0007669"/>
    <property type="project" value="InterPro"/>
</dbReference>
<dbReference type="EMBL" id="MN739139">
    <property type="protein sequence ID" value="QHS90457.1"/>
    <property type="molecule type" value="Genomic_DNA"/>
</dbReference>
<reference evidence="6" key="1">
    <citation type="journal article" date="2020" name="Nature">
        <title>Giant virus diversity and host interactions through global metagenomics.</title>
        <authorList>
            <person name="Schulz F."/>
            <person name="Roux S."/>
            <person name="Paez-Espino D."/>
            <person name="Jungbluth S."/>
            <person name="Walsh D.A."/>
            <person name="Denef V.J."/>
            <person name="McMahon K.D."/>
            <person name="Konstantinidis K.T."/>
            <person name="Eloe-Fadrosh E.A."/>
            <person name="Kyrpides N.C."/>
            <person name="Woyke T."/>
        </authorList>
    </citation>
    <scope>NUCLEOTIDE SEQUENCE</scope>
    <source>
        <strain evidence="6">GVMAG-M-3300010160-60</strain>
    </source>
</reference>
<dbReference type="InterPro" id="IPR014016">
    <property type="entry name" value="UvrD-like_ATP-bd"/>
</dbReference>
<name>A0A6C0BDV6_9ZZZZ</name>
<dbReference type="SUPFAM" id="SSF52540">
    <property type="entry name" value="P-loop containing nucleoside triphosphate hydrolases"/>
    <property type="match status" value="1"/>
</dbReference>
<feature type="domain" description="UvrD-like helicase ATP-binding" evidence="5">
    <location>
        <begin position="21"/>
        <end position="110"/>
    </location>
</feature>
<keyword evidence="2" id="KW-0378">Hydrolase</keyword>
<dbReference type="GO" id="GO:0016787">
    <property type="term" value="F:hydrolase activity"/>
    <property type="evidence" value="ECO:0007669"/>
    <property type="project" value="UniProtKB-KW"/>
</dbReference>
<organism evidence="6">
    <name type="scientific">viral metagenome</name>
    <dbReference type="NCBI Taxonomy" id="1070528"/>
    <lineage>
        <taxon>unclassified sequences</taxon>
        <taxon>metagenomes</taxon>
        <taxon>organismal metagenomes</taxon>
    </lineage>
</organism>
<dbReference type="Pfam" id="PF00580">
    <property type="entry name" value="UvrD-helicase"/>
    <property type="match status" value="1"/>
</dbReference>